<dbReference type="EMBL" id="CT868045">
    <property type="protein sequence ID" value="CAK66476.1"/>
    <property type="molecule type" value="Genomic_DNA"/>
</dbReference>
<dbReference type="eggNOG" id="ENOG502QQ4F">
    <property type="taxonomic scope" value="Eukaryota"/>
</dbReference>
<evidence type="ECO:0000313" key="1">
    <source>
        <dbReference type="EMBL" id="CAK66476.1"/>
    </source>
</evidence>
<keyword evidence="2" id="KW-1185">Reference proteome</keyword>
<organism evidence="1 2">
    <name type="scientific">Paramecium tetraurelia</name>
    <dbReference type="NCBI Taxonomy" id="5888"/>
    <lineage>
        <taxon>Eukaryota</taxon>
        <taxon>Sar</taxon>
        <taxon>Alveolata</taxon>
        <taxon>Ciliophora</taxon>
        <taxon>Intramacronucleata</taxon>
        <taxon>Oligohymenophorea</taxon>
        <taxon>Peniculida</taxon>
        <taxon>Parameciidae</taxon>
        <taxon>Paramecium</taxon>
    </lineage>
</organism>
<dbReference type="HOGENOM" id="CLU_1108856_0_0_1"/>
<dbReference type="KEGG" id="ptm:GSPATT00035605001"/>
<dbReference type="AlphaFoldDB" id="A0C6Q9"/>
<evidence type="ECO:0000313" key="2">
    <source>
        <dbReference type="Proteomes" id="UP000000600"/>
    </source>
</evidence>
<dbReference type="PANTHER" id="PTHR23053:SF0">
    <property type="entry name" value="HYDROCEPHALUS-INDUCING PROTEIN HOMOLOG"/>
    <property type="match status" value="1"/>
</dbReference>
<protein>
    <submittedName>
        <fullName evidence="1">Uncharacterized protein</fullName>
    </submittedName>
</protein>
<sequence>MWCLIQLDRKQQPSTIQALCQLSLFQMGYNIVPERVLNLPSGANITLNIQYQTKKNMGFGPTKTVVPIELKKGPKFHLELVANITIPQIVIENSADGQIDFGKVLIGQKKIIFIKIYCEWSQSTRQELTADKKEEPRFVLVPNSGWRLISLLWLKARNYSQKFTLNIKENATPYILNLKGTGTSINLQLQSSIDKHWAPSYPMISLHILYWKSRILLNLTLNYSHQILIPYICRMMKLQIVIHNWNTQILY</sequence>
<dbReference type="RefSeq" id="XP_001433873.1">
    <property type="nucleotide sequence ID" value="XM_001433836.1"/>
</dbReference>
<name>A0C6Q9_PARTE</name>
<dbReference type="Proteomes" id="UP000000600">
    <property type="component" value="Unassembled WGS sequence"/>
</dbReference>
<dbReference type="InParanoid" id="A0C6Q9"/>
<accession>A0C6Q9</accession>
<dbReference type="OrthoDB" id="442692at2759"/>
<dbReference type="PANTHER" id="PTHR23053">
    <property type="entry name" value="DLEC1 DELETED IN LUNG AND ESOPHAGEAL CANCER 1"/>
    <property type="match status" value="1"/>
</dbReference>
<reference evidence="1 2" key="1">
    <citation type="journal article" date="2006" name="Nature">
        <title>Global trends of whole-genome duplications revealed by the ciliate Paramecium tetraurelia.</title>
        <authorList>
            <consortium name="Genoscope"/>
            <person name="Aury J.-M."/>
            <person name="Jaillon O."/>
            <person name="Duret L."/>
            <person name="Noel B."/>
            <person name="Jubin C."/>
            <person name="Porcel B.M."/>
            <person name="Segurens B."/>
            <person name="Daubin V."/>
            <person name="Anthouard V."/>
            <person name="Aiach N."/>
            <person name="Arnaiz O."/>
            <person name="Billaut A."/>
            <person name="Beisson J."/>
            <person name="Blanc I."/>
            <person name="Bouhouche K."/>
            <person name="Camara F."/>
            <person name="Duharcourt S."/>
            <person name="Guigo R."/>
            <person name="Gogendeau D."/>
            <person name="Katinka M."/>
            <person name="Keller A.-M."/>
            <person name="Kissmehl R."/>
            <person name="Klotz C."/>
            <person name="Koll F."/>
            <person name="Le Moue A."/>
            <person name="Lepere C."/>
            <person name="Malinsky S."/>
            <person name="Nowacki M."/>
            <person name="Nowak J.K."/>
            <person name="Plattner H."/>
            <person name="Poulain J."/>
            <person name="Ruiz F."/>
            <person name="Serrano V."/>
            <person name="Zagulski M."/>
            <person name="Dessen P."/>
            <person name="Betermier M."/>
            <person name="Weissenbach J."/>
            <person name="Scarpelli C."/>
            <person name="Schachter V."/>
            <person name="Sperling L."/>
            <person name="Meyer E."/>
            <person name="Cohen J."/>
            <person name="Wincker P."/>
        </authorList>
    </citation>
    <scope>NUCLEOTIDE SEQUENCE [LARGE SCALE GENOMIC DNA]</scope>
    <source>
        <strain evidence="1 2">Stock d4-2</strain>
    </source>
</reference>
<proteinExistence type="predicted"/>
<dbReference type="InterPro" id="IPR033305">
    <property type="entry name" value="Hydin-like"/>
</dbReference>
<dbReference type="OMA" id="HILYWKS"/>
<dbReference type="GeneID" id="5019651"/>
<gene>
    <name evidence="1" type="ORF">GSPATT00035605001</name>
</gene>
<dbReference type="STRING" id="5888.A0C6Q9"/>